<dbReference type="SUPFAM" id="SSF55874">
    <property type="entry name" value="ATPase domain of HSP90 chaperone/DNA topoisomerase II/histidine kinase"/>
    <property type="match status" value="1"/>
</dbReference>
<dbReference type="RefSeq" id="WP_126139275.1">
    <property type="nucleotide sequence ID" value="NZ_RXHU01000004.1"/>
</dbReference>
<dbReference type="GO" id="GO:0000155">
    <property type="term" value="F:phosphorelay sensor kinase activity"/>
    <property type="evidence" value="ECO:0007669"/>
    <property type="project" value="InterPro"/>
</dbReference>
<keyword evidence="11 12" id="KW-0472">Membrane</keyword>
<dbReference type="Pfam" id="PF02518">
    <property type="entry name" value="HATPase_c"/>
    <property type="match status" value="1"/>
</dbReference>
<keyword evidence="6" id="KW-0547">Nucleotide-binding</keyword>
<keyword evidence="8" id="KW-0067">ATP-binding</keyword>
<dbReference type="OrthoDB" id="9776552at2"/>
<dbReference type="CDD" id="cd18773">
    <property type="entry name" value="PDC1_HK_sensor"/>
    <property type="match status" value="1"/>
</dbReference>
<keyword evidence="4" id="KW-0808">Transferase</keyword>
<dbReference type="InterPro" id="IPR050640">
    <property type="entry name" value="Bact_2-comp_sensor_kinase"/>
</dbReference>
<dbReference type="EMBL" id="RXHU01000004">
    <property type="protein sequence ID" value="RTE11683.1"/>
    <property type="molecule type" value="Genomic_DNA"/>
</dbReference>
<keyword evidence="15" id="KW-1185">Reference proteome</keyword>
<evidence type="ECO:0000256" key="5">
    <source>
        <dbReference type="ARBA" id="ARBA00022692"/>
    </source>
</evidence>
<dbReference type="Pfam" id="PF02743">
    <property type="entry name" value="dCache_1"/>
    <property type="match status" value="1"/>
</dbReference>
<comment type="caution">
    <text evidence="14">The sequence shown here is derived from an EMBL/GenBank/DDBJ whole genome shotgun (WGS) entry which is preliminary data.</text>
</comment>
<evidence type="ECO:0000256" key="7">
    <source>
        <dbReference type="ARBA" id="ARBA00022777"/>
    </source>
</evidence>
<accession>A0A430JL36</accession>
<dbReference type="Proteomes" id="UP000276128">
    <property type="component" value="Unassembled WGS sequence"/>
</dbReference>
<evidence type="ECO:0000259" key="13">
    <source>
        <dbReference type="SMART" id="SM00387"/>
    </source>
</evidence>
<evidence type="ECO:0000256" key="11">
    <source>
        <dbReference type="ARBA" id="ARBA00023136"/>
    </source>
</evidence>
<evidence type="ECO:0000313" key="15">
    <source>
        <dbReference type="Proteomes" id="UP000276128"/>
    </source>
</evidence>
<keyword evidence="3" id="KW-0597">Phosphoprotein</keyword>
<keyword evidence="10" id="KW-0902">Two-component regulatory system</keyword>
<dbReference type="Pfam" id="PF06580">
    <property type="entry name" value="His_kinase"/>
    <property type="match status" value="1"/>
</dbReference>
<dbReference type="Gene3D" id="3.30.565.10">
    <property type="entry name" value="Histidine kinase-like ATPase, C-terminal domain"/>
    <property type="match status" value="1"/>
</dbReference>
<keyword evidence="9 12" id="KW-1133">Transmembrane helix</keyword>
<evidence type="ECO:0000256" key="10">
    <source>
        <dbReference type="ARBA" id="ARBA00023012"/>
    </source>
</evidence>
<feature type="domain" description="Histidine kinase/HSP90-like ATPase" evidence="13">
    <location>
        <begin position="481"/>
        <end position="597"/>
    </location>
</feature>
<evidence type="ECO:0000256" key="12">
    <source>
        <dbReference type="SAM" id="Phobius"/>
    </source>
</evidence>
<evidence type="ECO:0000256" key="8">
    <source>
        <dbReference type="ARBA" id="ARBA00022840"/>
    </source>
</evidence>
<dbReference type="AlphaFoldDB" id="A0A430JL36"/>
<evidence type="ECO:0000256" key="6">
    <source>
        <dbReference type="ARBA" id="ARBA00022741"/>
    </source>
</evidence>
<keyword evidence="5 12" id="KW-0812">Transmembrane</keyword>
<comment type="subcellular location">
    <subcellularLocation>
        <location evidence="1">Cell membrane</location>
        <topology evidence="1">Multi-pass membrane protein</topology>
    </subcellularLocation>
</comment>
<gene>
    <name evidence="14" type="ORF">EJQ19_00620</name>
</gene>
<protein>
    <submittedName>
        <fullName evidence="14">Sensor histidine kinase</fullName>
    </submittedName>
</protein>
<dbReference type="SUPFAM" id="SSF158472">
    <property type="entry name" value="HAMP domain-like"/>
    <property type="match status" value="1"/>
</dbReference>
<proteinExistence type="predicted"/>
<dbReference type="GO" id="GO:0005886">
    <property type="term" value="C:plasma membrane"/>
    <property type="evidence" value="ECO:0007669"/>
    <property type="project" value="UniProtKB-SubCell"/>
</dbReference>
<dbReference type="PANTHER" id="PTHR34220:SF11">
    <property type="entry name" value="SENSOR PROTEIN KINASE HPTS"/>
    <property type="match status" value="1"/>
</dbReference>
<dbReference type="GO" id="GO:0005524">
    <property type="term" value="F:ATP binding"/>
    <property type="evidence" value="ECO:0007669"/>
    <property type="project" value="UniProtKB-KW"/>
</dbReference>
<dbReference type="InterPro" id="IPR036890">
    <property type="entry name" value="HATPase_C_sf"/>
</dbReference>
<keyword evidence="7 14" id="KW-0418">Kinase</keyword>
<feature type="transmembrane region" description="Helical" evidence="12">
    <location>
        <begin position="301"/>
        <end position="329"/>
    </location>
</feature>
<dbReference type="Gene3D" id="6.10.340.10">
    <property type="match status" value="1"/>
</dbReference>
<dbReference type="InterPro" id="IPR010559">
    <property type="entry name" value="Sig_transdc_His_kin_internal"/>
</dbReference>
<name>A0A430JL36_9BACL</name>
<evidence type="ECO:0000256" key="3">
    <source>
        <dbReference type="ARBA" id="ARBA00022553"/>
    </source>
</evidence>
<evidence type="ECO:0000256" key="9">
    <source>
        <dbReference type="ARBA" id="ARBA00022989"/>
    </source>
</evidence>
<sequence length="599" mass="68310">MLFRTIRTKLFFVFLAISVIPVFIITYISYNSYTKLVGKQVSLVASNTVSNTVERIDNIFQNIDRITLSFQQFSTQPGAITVSQELNKLINKPNIDQYDFFLARTRMLFFFNNLVLSNSYLNGIYIFLPSGNAISYGNGTDLAINYQPIEDEWYKQTLQKGGGLYISDTDTKPFIINAKPSITFSRALYDPDTRQLLGVLMLDCDLNIFKGIDKDIVPNITNMFLANGKGKILYDNSKSRIGQMIPDDLKALMTENPDGTVEQTRGGTLSVIKPFPDNDWRIIASLSLNELYKQYGVSQRLIIYIALSCAVIFLLLSVVLSGLITKPIIELSRLMRKNKSLHFVTTKKHLERDDEIGILYMEYNKMIKDIDLYIKESYQNKLITLDSQMKALEAQINSHFLYNTLEAINSIAEIEEVESISIMTKALGDMFRYSIKTESELVAVEDELAHVNNYLSIQKIRFEHKIDFHFYIQSDLYAMRILKLILQPVIENALYHGLEKTRNKGTIAITGYTSNAHIIFEVTDNGVGMSEEQLSELQKLLSEPPEFHELGQRNKRSIGLKNVHSRIVLYYGVGYGLTLESEKDKGTKVTITVPNIFQE</sequence>
<evidence type="ECO:0000256" key="1">
    <source>
        <dbReference type="ARBA" id="ARBA00004651"/>
    </source>
</evidence>
<dbReference type="SMART" id="SM00387">
    <property type="entry name" value="HATPase_c"/>
    <property type="match status" value="1"/>
</dbReference>
<keyword evidence="2" id="KW-1003">Cell membrane</keyword>
<reference evidence="14 15" key="1">
    <citation type="submission" date="2018-12" db="EMBL/GenBank/DDBJ databases">
        <title>Bacillus ochoae sp. nov., Paenibacillus whitsoniae sp. nov., Paenibacillus spiritus sp. nov. Isolated from the Mars Exploration Rover during spacecraft assembly.</title>
        <authorList>
            <person name="Seuylemezian A."/>
            <person name="Vaishampayan P."/>
        </authorList>
    </citation>
    <scope>NUCLEOTIDE SEQUENCE [LARGE SCALE GENOMIC DNA]</scope>
    <source>
        <strain evidence="14 15">MER 54</strain>
    </source>
</reference>
<organism evidence="14 15">
    <name type="scientific">Paenibacillus whitsoniae</name>
    <dbReference type="NCBI Taxonomy" id="2496558"/>
    <lineage>
        <taxon>Bacteria</taxon>
        <taxon>Bacillati</taxon>
        <taxon>Bacillota</taxon>
        <taxon>Bacilli</taxon>
        <taxon>Bacillales</taxon>
        <taxon>Paenibacillaceae</taxon>
        <taxon>Paenibacillus</taxon>
    </lineage>
</organism>
<evidence type="ECO:0000313" key="14">
    <source>
        <dbReference type="EMBL" id="RTE11683.1"/>
    </source>
</evidence>
<evidence type="ECO:0000256" key="2">
    <source>
        <dbReference type="ARBA" id="ARBA00022475"/>
    </source>
</evidence>
<dbReference type="Gene3D" id="3.30.450.20">
    <property type="entry name" value="PAS domain"/>
    <property type="match status" value="1"/>
</dbReference>
<dbReference type="InterPro" id="IPR003594">
    <property type="entry name" value="HATPase_dom"/>
</dbReference>
<feature type="transmembrane region" description="Helical" evidence="12">
    <location>
        <begin position="12"/>
        <end position="30"/>
    </location>
</feature>
<evidence type="ECO:0000256" key="4">
    <source>
        <dbReference type="ARBA" id="ARBA00022679"/>
    </source>
</evidence>
<dbReference type="InterPro" id="IPR033479">
    <property type="entry name" value="dCache_1"/>
</dbReference>
<dbReference type="PANTHER" id="PTHR34220">
    <property type="entry name" value="SENSOR HISTIDINE KINASE YPDA"/>
    <property type="match status" value="1"/>
</dbReference>